<gene>
    <name evidence="2" type="ORF">CKAN_00813100</name>
</gene>
<name>A0A3S3MGQ8_9MAGN</name>
<sequence length="66" mass="7945">MLRKRLNTSSTRGERGGGQRREEKRRKLPARERERERDFSIVCENKKRETFVLFRGGKERRGRHGC</sequence>
<evidence type="ECO:0000313" key="2">
    <source>
        <dbReference type="EMBL" id="RWR79554.1"/>
    </source>
</evidence>
<feature type="compositionally biased region" description="Basic and acidic residues" evidence="1">
    <location>
        <begin position="12"/>
        <end position="22"/>
    </location>
</feature>
<dbReference type="EMBL" id="QPKB01000003">
    <property type="protein sequence ID" value="RWR79554.1"/>
    <property type="molecule type" value="Genomic_DNA"/>
</dbReference>
<dbReference type="Proteomes" id="UP000283530">
    <property type="component" value="Unassembled WGS sequence"/>
</dbReference>
<accession>A0A3S3MGQ8</accession>
<evidence type="ECO:0000256" key="1">
    <source>
        <dbReference type="SAM" id="MobiDB-lite"/>
    </source>
</evidence>
<keyword evidence="3" id="KW-1185">Reference proteome</keyword>
<protein>
    <submittedName>
        <fullName evidence="2">Uncharacterized protein</fullName>
    </submittedName>
</protein>
<feature type="region of interest" description="Disordered" evidence="1">
    <location>
        <begin position="1"/>
        <end position="37"/>
    </location>
</feature>
<reference evidence="2 3" key="1">
    <citation type="journal article" date="2019" name="Nat. Plants">
        <title>Stout camphor tree genome fills gaps in understanding of flowering plant genome evolution.</title>
        <authorList>
            <person name="Chaw S.M."/>
            <person name="Liu Y.C."/>
            <person name="Wu Y.W."/>
            <person name="Wang H.Y."/>
            <person name="Lin C.I."/>
            <person name="Wu C.S."/>
            <person name="Ke H.M."/>
            <person name="Chang L.Y."/>
            <person name="Hsu C.Y."/>
            <person name="Yang H.T."/>
            <person name="Sudianto E."/>
            <person name="Hsu M.H."/>
            <person name="Wu K.P."/>
            <person name="Wang L.N."/>
            <person name="Leebens-Mack J.H."/>
            <person name="Tsai I.J."/>
        </authorList>
    </citation>
    <scope>NUCLEOTIDE SEQUENCE [LARGE SCALE GENOMIC DNA]</scope>
    <source>
        <strain evidence="3">cv. Chaw 1501</strain>
        <tissue evidence="2">Young leaves</tissue>
    </source>
</reference>
<evidence type="ECO:0000313" key="3">
    <source>
        <dbReference type="Proteomes" id="UP000283530"/>
    </source>
</evidence>
<dbReference type="AlphaFoldDB" id="A0A3S3MGQ8"/>
<comment type="caution">
    <text evidence="2">The sequence shown here is derived from an EMBL/GenBank/DDBJ whole genome shotgun (WGS) entry which is preliminary data.</text>
</comment>
<proteinExistence type="predicted"/>
<organism evidence="2 3">
    <name type="scientific">Cinnamomum micranthum f. kanehirae</name>
    <dbReference type="NCBI Taxonomy" id="337451"/>
    <lineage>
        <taxon>Eukaryota</taxon>
        <taxon>Viridiplantae</taxon>
        <taxon>Streptophyta</taxon>
        <taxon>Embryophyta</taxon>
        <taxon>Tracheophyta</taxon>
        <taxon>Spermatophyta</taxon>
        <taxon>Magnoliopsida</taxon>
        <taxon>Magnoliidae</taxon>
        <taxon>Laurales</taxon>
        <taxon>Lauraceae</taxon>
        <taxon>Cinnamomum</taxon>
    </lineage>
</organism>